<dbReference type="EMBL" id="WHVB01000007">
    <property type="protein sequence ID" value="KAF8480791.1"/>
    <property type="molecule type" value="Genomic_DNA"/>
</dbReference>
<organism evidence="1 2">
    <name type="scientific">Russula ochroleuca</name>
    <dbReference type="NCBI Taxonomy" id="152965"/>
    <lineage>
        <taxon>Eukaryota</taxon>
        <taxon>Fungi</taxon>
        <taxon>Dikarya</taxon>
        <taxon>Basidiomycota</taxon>
        <taxon>Agaricomycotina</taxon>
        <taxon>Agaricomycetes</taxon>
        <taxon>Russulales</taxon>
        <taxon>Russulaceae</taxon>
        <taxon>Russula</taxon>
    </lineage>
</organism>
<gene>
    <name evidence="1" type="ORF">DFH94DRAFT_691875</name>
</gene>
<dbReference type="AlphaFoldDB" id="A0A9P5MWV7"/>
<name>A0A9P5MWV7_9AGAM</name>
<accession>A0A9P5MWV7</accession>
<dbReference type="SUPFAM" id="SSF54495">
    <property type="entry name" value="UBC-like"/>
    <property type="match status" value="1"/>
</dbReference>
<reference evidence="1" key="1">
    <citation type="submission" date="2019-10" db="EMBL/GenBank/DDBJ databases">
        <authorList>
            <consortium name="DOE Joint Genome Institute"/>
            <person name="Kuo A."/>
            <person name="Miyauchi S."/>
            <person name="Kiss E."/>
            <person name="Drula E."/>
            <person name="Kohler A."/>
            <person name="Sanchez-Garcia M."/>
            <person name="Andreopoulos B."/>
            <person name="Barry K.W."/>
            <person name="Bonito G."/>
            <person name="Buee M."/>
            <person name="Carver A."/>
            <person name="Chen C."/>
            <person name="Cichocki N."/>
            <person name="Clum A."/>
            <person name="Culley D."/>
            <person name="Crous P.W."/>
            <person name="Fauchery L."/>
            <person name="Girlanda M."/>
            <person name="Hayes R."/>
            <person name="Keri Z."/>
            <person name="LaButti K."/>
            <person name="Lipzen A."/>
            <person name="Lombard V."/>
            <person name="Magnuson J."/>
            <person name="Maillard F."/>
            <person name="Morin E."/>
            <person name="Murat C."/>
            <person name="Nolan M."/>
            <person name="Ohm R."/>
            <person name="Pangilinan J."/>
            <person name="Pereira M."/>
            <person name="Perotto S."/>
            <person name="Peter M."/>
            <person name="Riley R."/>
            <person name="Sitrit Y."/>
            <person name="Stielow B."/>
            <person name="Szollosi G."/>
            <person name="Zifcakova L."/>
            <person name="Stursova M."/>
            <person name="Spatafora J.W."/>
            <person name="Tedersoo L."/>
            <person name="Vaario L.-M."/>
            <person name="Yamada A."/>
            <person name="Yan M."/>
            <person name="Wang P."/>
            <person name="Xu J."/>
            <person name="Bruns T."/>
            <person name="Baldrian P."/>
            <person name="Vilgalys R."/>
            <person name="Henrissat B."/>
            <person name="Grigoriev I.V."/>
            <person name="Hibbett D."/>
            <person name="Nagy L.G."/>
            <person name="Martin F.M."/>
        </authorList>
    </citation>
    <scope>NUCLEOTIDE SEQUENCE</scope>
    <source>
        <strain evidence="1">Prilba</strain>
    </source>
</reference>
<comment type="caution">
    <text evidence="1">The sequence shown here is derived from an EMBL/GenBank/DDBJ whole genome shotgun (WGS) entry which is preliminary data.</text>
</comment>
<evidence type="ECO:0000313" key="1">
    <source>
        <dbReference type="EMBL" id="KAF8480791.1"/>
    </source>
</evidence>
<sequence length="112" mass="12454">MALRAITRQISIYNQGETTDVKAELVDDSPFHLHGSLQDPQDTYYEGDHFELDIVIPNDLSSAQSEGRVPVIGLRISLQSFLSGPEPDEPRDVEIAKQFASSCQSFEDTART</sequence>
<keyword evidence="2" id="KW-1185">Reference proteome</keyword>
<protein>
    <submittedName>
        <fullName evidence="1">Uncharacterized protein</fullName>
    </submittedName>
</protein>
<dbReference type="InterPro" id="IPR016135">
    <property type="entry name" value="UBQ-conjugating_enzyme/RWD"/>
</dbReference>
<reference evidence="1" key="2">
    <citation type="journal article" date="2020" name="Nat. Commun.">
        <title>Large-scale genome sequencing of mycorrhizal fungi provides insights into the early evolution of symbiotic traits.</title>
        <authorList>
            <person name="Miyauchi S."/>
            <person name="Kiss E."/>
            <person name="Kuo A."/>
            <person name="Drula E."/>
            <person name="Kohler A."/>
            <person name="Sanchez-Garcia M."/>
            <person name="Morin E."/>
            <person name="Andreopoulos B."/>
            <person name="Barry K.W."/>
            <person name="Bonito G."/>
            <person name="Buee M."/>
            <person name="Carver A."/>
            <person name="Chen C."/>
            <person name="Cichocki N."/>
            <person name="Clum A."/>
            <person name="Culley D."/>
            <person name="Crous P.W."/>
            <person name="Fauchery L."/>
            <person name="Girlanda M."/>
            <person name="Hayes R.D."/>
            <person name="Keri Z."/>
            <person name="LaButti K."/>
            <person name="Lipzen A."/>
            <person name="Lombard V."/>
            <person name="Magnuson J."/>
            <person name="Maillard F."/>
            <person name="Murat C."/>
            <person name="Nolan M."/>
            <person name="Ohm R.A."/>
            <person name="Pangilinan J."/>
            <person name="Pereira M.F."/>
            <person name="Perotto S."/>
            <person name="Peter M."/>
            <person name="Pfister S."/>
            <person name="Riley R."/>
            <person name="Sitrit Y."/>
            <person name="Stielow J.B."/>
            <person name="Szollosi G."/>
            <person name="Zifcakova L."/>
            <person name="Stursova M."/>
            <person name="Spatafora J.W."/>
            <person name="Tedersoo L."/>
            <person name="Vaario L.M."/>
            <person name="Yamada A."/>
            <person name="Yan M."/>
            <person name="Wang P."/>
            <person name="Xu J."/>
            <person name="Bruns T."/>
            <person name="Baldrian P."/>
            <person name="Vilgalys R."/>
            <person name="Dunand C."/>
            <person name="Henrissat B."/>
            <person name="Grigoriev I.V."/>
            <person name="Hibbett D."/>
            <person name="Nagy L.G."/>
            <person name="Martin F.M."/>
        </authorList>
    </citation>
    <scope>NUCLEOTIDE SEQUENCE</scope>
    <source>
        <strain evidence="1">Prilba</strain>
    </source>
</reference>
<proteinExistence type="predicted"/>
<dbReference type="OrthoDB" id="9993688at2759"/>
<dbReference type="Proteomes" id="UP000759537">
    <property type="component" value="Unassembled WGS sequence"/>
</dbReference>
<evidence type="ECO:0000313" key="2">
    <source>
        <dbReference type="Proteomes" id="UP000759537"/>
    </source>
</evidence>
<dbReference type="Gene3D" id="3.10.110.10">
    <property type="entry name" value="Ubiquitin Conjugating Enzyme"/>
    <property type="match status" value="1"/>
</dbReference>